<dbReference type="SUPFAM" id="SSF55347">
    <property type="entry name" value="Glyceraldehyde-3-phosphate dehydrogenase-like, C-terminal domain"/>
    <property type="match status" value="1"/>
</dbReference>
<protein>
    <submittedName>
        <fullName evidence="3">Gfo/Idh/MocA family oxidoreductase</fullName>
    </submittedName>
</protein>
<dbReference type="PANTHER" id="PTHR43249:SF1">
    <property type="entry name" value="D-GLUCOSIDE 3-DEHYDROGENASE"/>
    <property type="match status" value="1"/>
</dbReference>
<dbReference type="Pfam" id="PF01408">
    <property type="entry name" value="GFO_IDH_MocA"/>
    <property type="match status" value="1"/>
</dbReference>
<comment type="caution">
    <text evidence="3">The sequence shown here is derived from an EMBL/GenBank/DDBJ whole genome shotgun (WGS) entry which is preliminary data.</text>
</comment>
<dbReference type="Proteomes" id="UP000317371">
    <property type="component" value="Unassembled WGS sequence"/>
</dbReference>
<proteinExistence type="predicted"/>
<dbReference type="GO" id="GO:0000166">
    <property type="term" value="F:nucleotide binding"/>
    <property type="evidence" value="ECO:0007669"/>
    <property type="project" value="InterPro"/>
</dbReference>
<dbReference type="Gene3D" id="3.30.360.10">
    <property type="entry name" value="Dihydrodipicolinate Reductase, domain 2"/>
    <property type="match status" value="1"/>
</dbReference>
<dbReference type="Gene3D" id="3.40.50.720">
    <property type="entry name" value="NAD(P)-binding Rossmann-like Domain"/>
    <property type="match status" value="1"/>
</dbReference>
<dbReference type="InterPro" id="IPR036291">
    <property type="entry name" value="NAD(P)-bd_dom_sf"/>
</dbReference>
<reference evidence="3 4" key="1">
    <citation type="submission" date="2019-06" db="EMBL/GenBank/DDBJ databases">
        <title>Genome sequence of Litorilinea aerophila BAA-2444.</title>
        <authorList>
            <person name="Maclea K.S."/>
            <person name="Maurais E.G."/>
            <person name="Iannazzi L.C."/>
        </authorList>
    </citation>
    <scope>NUCLEOTIDE SEQUENCE [LARGE SCALE GENOMIC DNA]</scope>
    <source>
        <strain evidence="3 4">ATCC BAA-2444</strain>
    </source>
</reference>
<sequence length="364" mass="39552">MGRARQPTAPESEELALEPIRFALIGAGNIAQIYVDAFEHIPDARVTVVCNRTESRGRALAERCQAEWTDDYTQAVRRDDVDAVVVATPSGTHMEIAVAAAQAGKHLLVEKPIDITLPRVDRIIQSAQEAGVVLACVFPLRFSAGVHKVKEALDAGRLGRLTLADVYVKWYRPQSYYDGSWRGTWQYDGGGALMNQSIHNIDLLQWLAGPVASVYGRTATLAHQMETEDTASAVLTFQSGALGVIQGATSAWPGDPARVELHGDRGTIVLEEGRITRWKLADGSPEEEEAMLQLDQVGGSGASDPMAIGYEKHRRQIVDLIQAIREGRAPAIQGAEARRSVEIIRAIYRSAATGAPVELPLVDE</sequence>
<dbReference type="AlphaFoldDB" id="A0A540VLS3"/>
<keyword evidence="4" id="KW-1185">Reference proteome</keyword>
<dbReference type="Pfam" id="PF22725">
    <property type="entry name" value="GFO_IDH_MocA_C3"/>
    <property type="match status" value="1"/>
</dbReference>
<evidence type="ECO:0000259" key="2">
    <source>
        <dbReference type="Pfam" id="PF22725"/>
    </source>
</evidence>
<dbReference type="PANTHER" id="PTHR43249">
    <property type="entry name" value="UDP-N-ACETYL-2-AMINO-2-DEOXY-D-GLUCURONATE OXIDASE"/>
    <property type="match status" value="1"/>
</dbReference>
<feature type="domain" description="Gfo/Idh/MocA-like oxidoreductase N-terminal" evidence="1">
    <location>
        <begin position="20"/>
        <end position="135"/>
    </location>
</feature>
<dbReference type="InterPro" id="IPR052515">
    <property type="entry name" value="Gfo/Idh/MocA_Oxidoreductase"/>
</dbReference>
<dbReference type="EMBL" id="VIGC01000002">
    <property type="protein sequence ID" value="TQE97700.1"/>
    <property type="molecule type" value="Genomic_DNA"/>
</dbReference>
<organism evidence="3 4">
    <name type="scientific">Litorilinea aerophila</name>
    <dbReference type="NCBI Taxonomy" id="1204385"/>
    <lineage>
        <taxon>Bacteria</taxon>
        <taxon>Bacillati</taxon>
        <taxon>Chloroflexota</taxon>
        <taxon>Caldilineae</taxon>
        <taxon>Caldilineales</taxon>
        <taxon>Caldilineaceae</taxon>
        <taxon>Litorilinea</taxon>
    </lineage>
</organism>
<dbReference type="InParanoid" id="A0A540VLS3"/>
<feature type="domain" description="GFO/IDH/MocA-like oxidoreductase" evidence="2">
    <location>
        <begin position="147"/>
        <end position="269"/>
    </location>
</feature>
<dbReference type="InterPro" id="IPR000683">
    <property type="entry name" value="Gfo/Idh/MocA-like_OxRdtase_N"/>
</dbReference>
<evidence type="ECO:0000313" key="4">
    <source>
        <dbReference type="Proteomes" id="UP000317371"/>
    </source>
</evidence>
<dbReference type="OrthoDB" id="9815825at2"/>
<dbReference type="SUPFAM" id="SSF51735">
    <property type="entry name" value="NAD(P)-binding Rossmann-fold domains"/>
    <property type="match status" value="1"/>
</dbReference>
<accession>A0A540VLS3</accession>
<dbReference type="InterPro" id="IPR055170">
    <property type="entry name" value="GFO_IDH_MocA-like_dom"/>
</dbReference>
<evidence type="ECO:0000313" key="3">
    <source>
        <dbReference type="EMBL" id="TQE97700.1"/>
    </source>
</evidence>
<gene>
    <name evidence="3" type="ORF">FKZ61_02180</name>
</gene>
<name>A0A540VLS3_9CHLR</name>
<evidence type="ECO:0000259" key="1">
    <source>
        <dbReference type="Pfam" id="PF01408"/>
    </source>
</evidence>